<feature type="non-terminal residue" evidence="1">
    <location>
        <position position="1"/>
    </location>
</feature>
<name>A0ABN7WF79_GIGMA</name>
<reference evidence="1 2" key="1">
    <citation type="submission" date="2021-06" db="EMBL/GenBank/DDBJ databases">
        <authorList>
            <person name="Kallberg Y."/>
            <person name="Tangrot J."/>
            <person name="Rosling A."/>
        </authorList>
    </citation>
    <scope>NUCLEOTIDE SEQUENCE [LARGE SCALE GENOMIC DNA]</scope>
    <source>
        <strain evidence="1 2">120-4 pot B 10/14</strain>
    </source>
</reference>
<dbReference type="Proteomes" id="UP000789901">
    <property type="component" value="Unassembled WGS sequence"/>
</dbReference>
<dbReference type="EMBL" id="CAJVQB010041783">
    <property type="protein sequence ID" value="CAG8829857.1"/>
    <property type="molecule type" value="Genomic_DNA"/>
</dbReference>
<evidence type="ECO:0000313" key="1">
    <source>
        <dbReference type="EMBL" id="CAG8829857.1"/>
    </source>
</evidence>
<gene>
    <name evidence="1" type="ORF">GMARGA_LOCUS30101</name>
</gene>
<organism evidence="1 2">
    <name type="scientific">Gigaspora margarita</name>
    <dbReference type="NCBI Taxonomy" id="4874"/>
    <lineage>
        <taxon>Eukaryota</taxon>
        <taxon>Fungi</taxon>
        <taxon>Fungi incertae sedis</taxon>
        <taxon>Mucoromycota</taxon>
        <taxon>Glomeromycotina</taxon>
        <taxon>Glomeromycetes</taxon>
        <taxon>Diversisporales</taxon>
        <taxon>Gigasporaceae</taxon>
        <taxon>Gigaspora</taxon>
    </lineage>
</organism>
<protein>
    <submittedName>
        <fullName evidence="1">5566_t:CDS:1</fullName>
    </submittedName>
</protein>
<keyword evidence="2" id="KW-1185">Reference proteome</keyword>
<evidence type="ECO:0000313" key="2">
    <source>
        <dbReference type="Proteomes" id="UP000789901"/>
    </source>
</evidence>
<proteinExistence type="predicted"/>
<sequence length="112" mass="12809">TKKICSQKLFTKPTIKNIEFLAASQNSNEKSGDVASSAQNANMILLINTKLKQIIVEQELYRAQIHYQIRRDPYYNEKHTSTDLTLKKASVDMILKEGNSKNNTENQQISYS</sequence>
<comment type="caution">
    <text evidence="1">The sequence shown here is derived from an EMBL/GenBank/DDBJ whole genome shotgun (WGS) entry which is preliminary data.</text>
</comment>
<accession>A0ABN7WF79</accession>